<gene>
    <name evidence="2" type="ORF">I303_06798</name>
    <name evidence="3" type="ORF">I303_107394</name>
</gene>
<reference evidence="3" key="3">
    <citation type="submission" date="2024-02" db="EMBL/GenBank/DDBJ databases">
        <title>Comparative genomics of Cryptococcus and Kwoniella reveals pathogenesis evolution and contrasting modes of karyotype evolution via chromosome fusion or intercentromeric recombination.</title>
        <authorList>
            <person name="Coelho M.A."/>
            <person name="David-Palma M."/>
            <person name="Shea T."/>
            <person name="Bowers K."/>
            <person name="McGinley-Smith S."/>
            <person name="Mohammad A.W."/>
            <person name="Gnirke A."/>
            <person name="Yurkov A.M."/>
            <person name="Nowrousian M."/>
            <person name="Sun S."/>
            <person name="Cuomo C.A."/>
            <person name="Heitman J."/>
        </authorList>
    </citation>
    <scope>NUCLEOTIDE SEQUENCE</scope>
    <source>
        <strain evidence="3">CBS 10117</strain>
    </source>
</reference>
<dbReference type="EMBL" id="CP144538">
    <property type="protein sequence ID" value="WWC64782.1"/>
    <property type="molecule type" value="Genomic_DNA"/>
</dbReference>
<reference evidence="2" key="1">
    <citation type="submission" date="2013-07" db="EMBL/GenBank/DDBJ databases">
        <title>The Genome Sequence of Cryptococcus dejecticola CBS10117.</title>
        <authorList>
            <consortium name="The Broad Institute Genome Sequencing Platform"/>
            <person name="Cuomo C."/>
            <person name="Litvintseva A."/>
            <person name="Chen Y."/>
            <person name="Heitman J."/>
            <person name="Sun S."/>
            <person name="Springer D."/>
            <person name="Dromer F."/>
            <person name="Young S.K."/>
            <person name="Zeng Q."/>
            <person name="Gargeya S."/>
            <person name="Fitzgerald M."/>
            <person name="Abouelleil A."/>
            <person name="Alvarado L."/>
            <person name="Berlin A.M."/>
            <person name="Chapman S.B."/>
            <person name="Dewar J."/>
            <person name="Goldberg J."/>
            <person name="Griggs A."/>
            <person name="Gujja S."/>
            <person name="Hansen M."/>
            <person name="Howarth C."/>
            <person name="Imamovic A."/>
            <person name="Larimer J."/>
            <person name="McCowan C."/>
            <person name="Murphy C."/>
            <person name="Pearson M."/>
            <person name="Priest M."/>
            <person name="Roberts A."/>
            <person name="Saif S."/>
            <person name="Shea T."/>
            <person name="Sykes S."/>
            <person name="Wortman J."/>
            <person name="Nusbaum C."/>
            <person name="Birren B."/>
        </authorList>
    </citation>
    <scope>NUCLEOTIDE SEQUENCE [LARGE SCALE GENOMIC DNA]</scope>
    <source>
        <strain evidence="2">CBS 10117</strain>
    </source>
</reference>
<dbReference type="AlphaFoldDB" id="A0A1A5ZZK7"/>
<dbReference type="InterPro" id="IPR015943">
    <property type="entry name" value="WD40/YVTN_repeat-like_dom_sf"/>
</dbReference>
<feature type="compositionally biased region" description="Basic and acidic residues" evidence="1">
    <location>
        <begin position="556"/>
        <end position="571"/>
    </location>
</feature>
<accession>A0A1A5ZZK7</accession>
<dbReference type="KEGG" id="kdj:28970497"/>
<feature type="compositionally biased region" description="Basic and acidic residues" evidence="1">
    <location>
        <begin position="406"/>
        <end position="416"/>
    </location>
</feature>
<evidence type="ECO:0000313" key="4">
    <source>
        <dbReference type="Proteomes" id="UP000078595"/>
    </source>
</evidence>
<dbReference type="GeneID" id="28970497"/>
<dbReference type="STRING" id="1296121.A0A1A5ZZK7"/>
<sequence length="669" mass="72658">MTLLLTHPTSISLLNLPKPFPSSIQPNSLALPSRFPSSATPQVVASANGHIYLYSSSRSSASHVIWEYDGKGRRISEISLPGETINKVLPINMPHSHSQRVIVSLEGTKELRIYEKEKSEGKWRCMDTLQGPDSRVTALVGNIDSSLIVAGSDSGELVVYDLVNGDRTVVSLGGGHEEPISPLLTFCPSLPSTLLLPTPSALLRLTIPSPPSASSVDMCEIPIKGSVLDITFSPMVESADGSKKGGLCAVLKERGEVALIGIDSESSPKVISFGQNLEGITFLDGATLAGRTEEGSLLVKDLRSLSKGPVPISCDQPITSIRLLSSSTRSRPRPRPSLAPSAASSTSTSRRLPLSEKQSENVPTVPSVPDPQVTLKTDHKRKAVIEEKTDLHQTKAPIRAKPRPSARVEETIDRSEIAPGTGTASIPAASSTSGKEAFETRHKDRRVSAPILVPQERITQPRASGSSSRSASGPAPPKNDFKSRLEAISTASKTKPPHASSREGMDDRPLDAPSKAVSSGRDGTKSTTNVHELQRSHTPHTHFVETLEEVPEEKDDVVVEHEAEDEGRDRGETDIQLGWALKSPLRIHGGDGDQIRGGLDKNDKRLSEAEMIEELRRELGNMHLNMLRMGRNLKKEIRNAVGPLEKELKQNREVIETQRREIERLRRGY</sequence>
<feature type="compositionally biased region" description="Basic and acidic residues" evidence="1">
    <location>
        <begin position="383"/>
        <end position="393"/>
    </location>
</feature>
<dbReference type="RefSeq" id="XP_018261079.1">
    <property type="nucleotide sequence ID" value="XM_018410076.1"/>
</dbReference>
<dbReference type="OrthoDB" id="2565097at2759"/>
<dbReference type="InterPro" id="IPR036322">
    <property type="entry name" value="WD40_repeat_dom_sf"/>
</dbReference>
<dbReference type="SUPFAM" id="SSF50978">
    <property type="entry name" value="WD40 repeat-like"/>
    <property type="match status" value="1"/>
</dbReference>
<dbReference type="EMBL" id="KI894034">
    <property type="protein sequence ID" value="OBR83237.1"/>
    <property type="molecule type" value="Genomic_DNA"/>
</dbReference>
<dbReference type="Proteomes" id="UP000078595">
    <property type="component" value="Chromosome 9"/>
</dbReference>
<feature type="compositionally biased region" description="Low complexity" evidence="1">
    <location>
        <begin position="336"/>
        <end position="352"/>
    </location>
</feature>
<evidence type="ECO:0000313" key="2">
    <source>
        <dbReference type="EMBL" id="OBR83237.1"/>
    </source>
</evidence>
<proteinExistence type="predicted"/>
<reference evidence="3" key="2">
    <citation type="submission" date="2013-07" db="EMBL/GenBank/DDBJ databases">
        <authorList>
            <consortium name="The Broad Institute Genome Sequencing Platform"/>
            <person name="Cuomo C."/>
            <person name="Litvintseva A."/>
            <person name="Chen Y."/>
            <person name="Heitman J."/>
            <person name="Sun S."/>
            <person name="Springer D."/>
            <person name="Dromer F."/>
            <person name="Young S.K."/>
            <person name="Zeng Q."/>
            <person name="Gargeya S."/>
            <person name="Fitzgerald M."/>
            <person name="Abouelleil A."/>
            <person name="Alvarado L."/>
            <person name="Berlin A.M."/>
            <person name="Chapman S.B."/>
            <person name="Dewar J."/>
            <person name="Goldberg J."/>
            <person name="Griggs A."/>
            <person name="Gujja S."/>
            <person name="Hansen M."/>
            <person name="Howarth C."/>
            <person name="Imamovic A."/>
            <person name="Larimer J."/>
            <person name="McCowan C."/>
            <person name="Murphy C."/>
            <person name="Pearson M."/>
            <person name="Priest M."/>
            <person name="Roberts A."/>
            <person name="Saif S."/>
            <person name="Shea T."/>
            <person name="Sykes S."/>
            <person name="Wortman J."/>
            <person name="Nusbaum C."/>
            <person name="Birren B."/>
        </authorList>
    </citation>
    <scope>NUCLEOTIDE SEQUENCE</scope>
    <source>
        <strain evidence="3">CBS 10117</strain>
    </source>
</reference>
<evidence type="ECO:0008006" key="5">
    <source>
        <dbReference type="Google" id="ProtNLM"/>
    </source>
</evidence>
<evidence type="ECO:0000313" key="3">
    <source>
        <dbReference type="EMBL" id="WWC64782.1"/>
    </source>
</evidence>
<feature type="compositionally biased region" description="Basic and acidic residues" evidence="1">
    <location>
        <begin position="500"/>
        <end position="510"/>
    </location>
</feature>
<feature type="compositionally biased region" description="Low complexity" evidence="1">
    <location>
        <begin position="461"/>
        <end position="473"/>
    </location>
</feature>
<keyword evidence="4" id="KW-1185">Reference proteome</keyword>
<evidence type="ECO:0000256" key="1">
    <source>
        <dbReference type="SAM" id="MobiDB-lite"/>
    </source>
</evidence>
<organism evidence="2">
    <name type="scientific">Kwoniella dejecticola CBS 10117</name>
    <dbReference type="NCBI Taxonomy" id="1296121"/>
    <lineage>
        <taxon>Eukaryota</taxon>
        <taxon>Fungi</taxon>
        <taxon>Dikarya</taxon>
        <taxon>Basidiomycota</taxon>
        <taxon>Agaricomycotina</taxon>
        <taxon>Tremellomycetes</taxon>
        <taxon>Tremellales</taxon>
        <taxon>Cryptococcaceae</taxon>
        <taxon>Kwoniella</taxon>
    </lineage>
</organism>
<protein>
    <recommendedName>
        <fullName evidence="5">WD40 repeat-like protein</fullName>
    </recommendedName>
</protein>
<name>A0A1A5ZZK7_9TREE</name>
<dbReference type="Gene3D" id="2.130.10.10">
    <property type="entry name" value="YVTN repeat-like/Quinoprotein amine dehydrogenase"/>
    <property type="match status" value="1"/>
</dbReference>
<feature type="region of interest" description="Disordered" evidence="1">
    <location>
        <begin position="323"/>
        <end position="571"/>
    </location>
</feature>
<dbReference type="VEuPathDB" id="FungiDB:I303_06798"/>
<feature type="compositionally biased region" description="Acidic residues" evidence="1">
    <location>
        <begin position="546"/>
        <end position="555"/>
    </location>
</feature>
<feature type="compositionally biased region" description="Polar residues" evidence="1">
    <location>
        <begin position="422"/>
        <end position="434"/>
    </location>
</feature>